<evidence type="ECO:0000313" key="2">
    <source>
        <dbReference type="Proteomes" id="UP000183208"/>
    </source>
</evidence>
<gene>
    <name evidence="1" type="ORF">SAMN05444171_6690</name>
</gene>
<name>A0A1M7GPA9_9BRAD</name>
<evidence type="ECO:0000313" key="1">
    <source>
        <dbReference type="EMBL" id="SEE21774.1"/>
    </source>
</evidence>
<dbReference type="Proteomes" id="UP000183208">
    <property type="component" value="Unassembled WGS sequence"/>
</dbReference>
<accession>A0A1M7GPA9</accession>
<sequence length="141" mass="15669">MWVEKTCLATRAYTCNAWECGCPYWLSTPALIRIVWGPMSSSDLGWVGPKEFDKGIERHTIEGVSVPIYVPAKTIVDLFKSGQRQKAFYNAPAGLAHATQAMKDALRLRKATPSEIAKYAVEAGIWEKVVQPRLETLTVNA</sequence>
<proteinExistence type="predicted"/>
<reference evidence="1 2" key="1">
    <citation type="submission" date="2016-10" db="EMBL/GenBank/DDBJ databases">
        <authorList>
            <person name="de Groot N.N."/>
        </authorList>
    </citation>
    <scope>NUCLEOTIDE SEQUENCE [LARGE SCALE GENOMIC DNA]</scope>
    <source>
        <strain evidence="1 2">GAS522</strain>
    </source>
</reference>
<dbReference type="EMBL" id="FNTI01000001">
    <property type="protein sequence ID" value="SEE21774.1"/>
    <property type="molecule type" value="Genomic_DNA"/>
</dbReference>
<dbReference type="AlphaFoldDB" id="A0A1M7GPA9"/>
<organism evidence="1 2">
    <name type="scientific">Bradyrhizobium lablabi</name>
    <dbReference type="NCBI Taxonomy" id="722472"/>
    <lineage>
        <taxon>Bacteria</taxon>
        <taxon>Pseudomonadati</taxon>
        <taxon>Pseudomonadota</taxon>
        <taxon>Alphaproteobacteria</taxon>
        <taxon>Hyphomicrobiales</taxon>
        <taxon>Nitrobacteraceae</taxon>
        <taxon>Bradyrhizobium</taxon>
    </lineage>
</organism>
<protein>
    <submittedName>
        <fullName evidence="1">Uncharacterized protein</fullName>
    </submittedName>
</protein>